<dbReference type="Gene3D" id="2.160.20.10">
    <property type="entry name" value="Single-stranded right-handed beta-helix, Pectin lyase-like"/>
    <property type="match status" value="1"/>
</dbReference>
<evidence type="ECO:0000256" key="4">
    <source>
        <dbReference type="ARBA" id="ARBA00013229"/>
    </source>
</evidence>
<keyword evidence="5" id="KW-0964">Secreted</keyword>
<dbReference type="SUPFAM" id="SSF51126">
    <property type="entry name" value="Pectin lyase-like"/>
    <property type="match status" value="1"/>
</dbReference>
<protein>
    <recommendedName>
        <fullName evidence="4">pectinesterase</fullName>
        <ecNumber evidence="4">3.1.1.11</ecNumber>
    </recommendedName>
</protein>
<dbReference type="Proteomes" id="UP001603857">
    <property type="component" value="Unassembled WGS sequence"/>
</dbReference>
<evidence type="ECO:0000259" key="8">
    <source>
        <dbReference type="Pfam" id="PF01095"/>
    </source>
</evidence>
<comment type="caution">
    <text evidence="9">The sequence shown here is derived from an EMBL/GenBank/DDBJ whole genome shotgun (WGS) entry which is preliminary data.</text>
</comment>
<evidence type="ECO:0000256" key="2">
    <source>
        <dbReference type="ARBA" id="ARBA00005184"/>
    </source>
</evidence>
<dbReference type="InterPro" id="IPR011050">
    <property type="entry name" value="Pectin_lyase_fold/virulence"/>
</dbReference>
<evidence type="ECO:0000256" key="1">
    <source>
        <dbReference type="ARBA" id="ARBA00004191"/>
    </source>
</evidence>
<evidence type="ECO:0000256" key="5">
    <source>
        <dbReference type="ARBA" id="ARBA00022512"/>
    </source>
</evidence>
<dbReference type="EMBL" id="JBGMDY010000011">
    <property type="protein sequence ID" value="KAL2316710.1"/>
    <property type="molecule type" value="Genomic_DNA"/>
</dbReference>
<dbReference type="PANTHER" id="PTHR31321">
    <property type="entry name" value="ACYL-COA THIOESTER HYDROLASE YBHC-RELATED"/>
    <property type="match status" value="1"/>
</dbReference>
<name>A0ABD1KZK9_9FABA</name>
<keyword evidence="5" id="KW-0134">Cell wall</keyword>
<organism evidence="9 10">
    <name type="scientific">Flemingia macrophylla</name>
    <dbReference type="NCBI Taxonomy" id="520843"/>
    <lineage>
        <taxon>Eukaryota</taxon>
        <taxon>Viridiplantae</taxon>
        <taxon>Streptophyta</taxon>
        <taxon>Embryophyta</taxon>
        <taxon>Tracheophyta</taxon>
        <taxon>Spermatophyta</taxon>
        <taxon>Magnoliopsida</taxon>
        <taxon>eudicotyledons</taxon>
        <taxon>Gunneridae</taxon>
        <taxon>Pentapetalae</taxon>
        <taxon>rosids</taxon>
        <taxon>fabids</taxon>
        <taxon>Fabales</taxon>
        <taxon>Fabaceae</taxon>
        <taxon>Papilionoideae</taxon>
        <taxon>50 kb inversion clade</taxon>
        <taxon>NPAAA clade</taxon>
        <taxon>indigoferoid/millettioid clade</taxon>
        <taxon>Phaseoleae</taxon>
        <taxon>Flemingia</taxon>
    </lineage>
</organism>
<dbReference type="PANTHER" id="PTHR31321:SF120">
    <property type="entry name" value="PECTINESTERASE 52-RELATED"/>
    <property type="match status" value="1"/>
</dbReference>
<keyword evidence="7" id="KW-0063">Aspartyl esterase</keyword>
<evidence type="ECO:0000256" key="7">
    <source>
        <dbReference type="ARBA" id="ARBA00023085"/>
    </source>
</evidence>
<dbReference type="InterPro" id="IPR012334">
    <property type="entry name" value="Pectin_lyas_fold"/>
</dbReference>
<evidence type="ECO:0000313" key="10">
    <source>
        <dbReference type="Proteomes" id="UP001603857"/>
    </source>
</evidence>
<dbReference type="Pfam" id="PF01095">
    <property type="entry name" value="Pectinesterase"/>
    <property type="match status" value="1"/>
</dbReference>
<dbReference type="AlphaFoldDB" id="A0ABD1KZK9"/>
<evidence type="ECO:0000313" key="9">
    <source>
        <dbReference type="EMBL" id="KAL2316710.1"/>
    </source>
</evidence>
<proteinExistence type="inferred from homology"/>
<comment type="pathway">
    <text evidence="2">Glycan metabolism; pectin degradation; 2-dehydro-3-deoxy-D-gluconate from pectin: step 1/5.</text>
</comment>
<sequence>MQKRDKYREGERSQSTILSFSDHYSVNQGTANSGTFISSPPNVIVSDITFKNCSINAIGRNINLPGFVTAQSRNSWNDPSGFVFEGGSLTGNGSVNLGRPWRSYSRVIFHNTNFSSVVTPHGWNVGHYLGQE</sequence>
<accession>A0ABD1KZK9</accession>
<feature type="domain" description="Pectinesterase catalytic" evidence="8">
    <location>
        <begin position="50"/>
        <end position="124"/>
    </location>
</feature>
<reference evidence="9 10" key="1">
    <citation type="submission" date="2024-08" db="EMBL/GenBank/DDBJ databases">
        <title>Insights into the chromosomal genome structure of Flemingia macrophylla.</title>
        <authorList>
            <person name="Ding Y."/>
            <person name="Zhao Y."/>
            <person name="Bi W."/>
            <person name="Wu M."/>
            <person name="Zhao G."/>
            <person name="Gong Y."/>
            <person name="Li W."/>
            <person name="Zhang P."/>
        </authorList>
    </citation>
    <scope>NUCLEOTIDE SEQUENCE [LARGE SCALE GENOMIC DNA]</scope>
    <source>
        <strain evidence="9">DYQJB</strain>
        <tissue evidence="9">Leaf</tissue>
    </source>
</reference>
<evidence type="ECO:0000256" key="6">
    <source>
        <dbReference type="ARBA" id="ARBA00022801"/>
    </source>
</evidence>
<comment type="subcellular location">
    <subcellularLocation>
        <location evidence="1">Secreted</location>
        <location evidence="1">Cell wall</location>
    </subcellularLocation>
</comment>
<gene>
    <name evidence="9" type="ORF">Fmac_030586</name>
</gene>
<evidence type="ECO:0000256" key="3">
    <source>
        <dbReference type="ARBA" id="ARBA00008891"/>
    </source>
</evidence>
<dbReference type="InterPro" id="IPR000070">
    <property type="entry name" value="Pectinesterase_cat"/>
</dbReference>
<comment type="similarity">
    <text evidence="3">Belongs to the pectinesterase family.</text>
</comment>
<dbReference type="EC" id="3.1.1.11" evidence="4"/>
<dbReference type="GO" id="GO:0030599">
    <property type="term" value="F:pectinesterase activity"/>
    <property type="evidence" value="ECO:0007669"/>
    <property type="project" value="UniProtKB-EC"/>
</dbReference>
<keyword evidence="10" id="KW-1185">Reference proteome</keyword>
<keyword evidence="6" id="KW-0378">Hydrolase</keyword>